<proteinExistence type="predicted"/>
<keyword evidence="2" id="KW-1185">Reference proteome</keyword>
<sequence length="190" mass="21214">MIHAAQSGIILEYSRGIIGEIVRLWLSTGMRSISKYSKDRGKGKDRGNRNNDSPLATSSDDVIYPLHAPTPPLTTNSPQHHCSLKRKKAIVFATLLSHQGAGTHNDPIIIDDPPTRVDTPNPRKICWFCGDRGHLRRDCPLRMCKTCWKIHDGGYTACPVNDEKEAGWDGSWDVEWDDTAYGNVTGERCD</sequence>
<dbReference type="Proteomes" id="UP000790377">
    <property type="component" value="Unassembled WGS sequence"/>
</dbReference>
<name>A0ACB7ZQU6_9AGAM</name>
<comment type="caution">
    <text evidence="1">The sequence shown here is derived from an EMBL/GenBank/DDBJ whole genome shotgun (WGS) entry which is preliminary data.</text>
</comment>
<gene>
    <name evidence="1" type="ORF">BJ138DRAFT_1107802</name>
</gene>
<accession>A0ACB7ZQU6</accession>
<dbReference type="EMBL" id="MU269075">
    <property type="protein sequence ID" value="KAH7903286.1"/>
    <property type="molecule type" value="Genomic_DNA"/>
</dbReference>
<reference evidence="1" key="1">
    <citation type="journal article" date="2021" name="New Phytol.">
        <title>Evolutionary innovations through gain and loss of genes in the ectomycorrhizal Boletales.</title>
        <authorList>
            <person name="Wu G."/>
            <person name="Miyauchi S."/>
            <person name="Morin E."/>
            <person name="Kuo A."/>
            <person name="Drula E."/>
            <person name="Varga T."/>
            <person name="Kohler A."/>
            <person name="Feng B."/>
            <person name="Cao Y."/>
            <person name="Lipzen A."/>
            <person name="Daum C."/>
            <person name="Hundley H."/>
            <person name="Pangilinan J."/>
            <person name="Johnson J."/>
            <person name="Barry K."/>
            <person name="LaButti K."/>
            <person name="Ng V."/>
            <person name="Ahrendt S."/>
            <person name="Min B."/>
            <person name="Choi I.G."/>
            <person name="Park H."/>
            <person name="Plett J.M."/>
            <person name="Magnuson J."/>
            <person name="Spatafora J.W."/>
            <person name="Nagy L.G."/>
            <person name="Henrissat B."/>
            <person name="Grigoriev I.V."/>
            <person name="Yang Z.L."/>
            <person name="Xu J."/>
            <person name="Martin F.M."/>
        </authorList>
    </citation>
    <scope>NUCLEOTIDE SEQUENCE</scope>
    <source>
        <strain evidence="1">ATCC 28755</strain>
    </source>
</reference>
<evidence type="ECO:0000313" key="2">
    <source>
        <dbReference type="Proteomes" id="UP000790377"/>
    </source>
</evidence>
<protein>
    <submittedName>
        <fullName evidence="1">Uncharacterized protein</fullName>
    </submittedName>
</protein>
<evidence type="ECO:0000313" key="1">
    <source>
        <dbReference type="EMBL" id="KAH7903286.1"/>
    </source>
</evidence>
<organism evidence="1 2">
    <name type="scientific">Hygrophoropsis aurantiaca</name>
    <dbReference type="NCBI Taxonomy" id="72124"/>
    <lineage>
        <taxon>Eukaryota</taxon>
        <taxon>Fungi</taxon>
        <taxon>Dikarya</taxon>
        <taxon>Basidiomycota</taxon>
        <taxon>Agaricomycotina</taxon>
        <taxon>Agaricomycetes</taxon>
        <taxon>Agaricomycetidae</taxon>
        <taxon>Boletales</taxon>
        <taxon>Coniophorineae</taxon>
        <taxon>Hygrophoropsidaceae</taxon>
        <taxon>Hygrophoropsis</taxon>
    </lineage>
</organism>